<keyword evidence="2" id="KW-1185">Reference proteome</keyword>
<dbReference type="AlphaFoldDB" id="A0A9P6AWE8"/>
<evidence type="ECO:0000313" key="2">
    <source>
        <dbReference type="Proteomes" id="UP000886523"/>
    </source>
</evidence>
<accession>A0A9P6AWE8</accession>
<organism evidence="1 2">
    <name type="scientific">Hydnum rufescens UP504</name>
    <dbReference type="NCBI Taxonomy" id="1448309"/>
    <lineage>
        <taxon>Eukaryota</taxon>
        <taxon>Fungi</taxon>
        <taxon>Dikarya</taxon>
        <taxon>Basidiomycota</taxon>
        <taxon>Agaricomycotina</taxon>
        <taxon>Agaricomycetes</taxon>
        <taxon>Cantharellales</taxon>
        <taxon>Hydnaceae</taxon>
        <taxon>Hydnum</taxon>
    </lineage>
</organism>
<dbReference type="Proteomes" id="UP000886523">
    <property type="component" value="Unassembled WGS sequence"/>
</dbReference>
<name>A0A9P6AWE8_9AGAM</name>
<proteinExistence type="predicted"/>
<reference evidence="1" key="1">
    <citation type="journal article" date="2020" name="Nat. Commun.">
        <title>Large-scale genome sequencing of mycorrhizal fungi provides insights into the early evolution of symbiotic traits.</title>
        <authorList>
            <person name="Miyauchi S."/>
            <person name="Kiss E."/>
            <person name="Kuo A."/>
            <person name="Drula E."/>
            <person name="Kohler A."/>
            <person name="Sanchez-Garcia M."/>
            <person name="Morin E."/>
            <person name="Andreopoulos B."/>
            <person name="Barry K.W."/>
            <person name="Bonito G."/>
            <person name="Buee M."/>
            <person name="Carver A."/>
            <person name="Chen C."/>
            <person name="Cichocki N."/>
            <person name="Clum A."/>
            <person name="Culley D."/>
            <person name="Crous P.W."/>
            <person name="Fauchery L."/>
            <person name="Girlanda M."/>
            <person name="Hayes R.D."/>
            <person name="Keri Z."/>
            <person name="LaButti K."/>
            <person name="Lipzen A."/>
            <person name="Lombard V."/>
            <person name="Magnuson J."/>
            <person name="Maillard F."/>
            <person name="Murat C."/>
            <person name="Nolan M."/>
            <person name="Ohm R.A."/>
            <person name="Pangilinan J."/>
            <person name="Pereira M.F."/>
            <person name="Perotto S."/>
            <person name="Peter M."/>
            <person name="Pfister S."/>
            <person name="Riley R."/>
            <person name="Sitrit Y."/>
            <person name="Stielow J.B."/>
            <person name="Szollosi G."/>
            <person name="Zifcakova L."/>
            <person name="Stursova M."/>
            <person name="Spatafora J.W."/>
            <person name="Tedersoo L."/>
            <person name="Vaario L.M."/>
            <person name="Yamada A."/>
            <person name="Yan M."/>
            <person name="Wang P."/>
            <person name="Xu J."/>
            <person name="Bruns T."/>
            <person name="Baldrian P."/>
            <person name="Vilgalys R."/>
            <person name="Dunand C."/>
            <person name="Henrissat B."/>
            <person name="Grigoriev I.V."/>
            <person name="Hibbett D."/>
            <person name="Nagy L.G."/>
            <person name="Martin F.M."/>
        </authorList>
    </citation>
    <scope>NUCLEOTIDE SEQUENCE</scope>
    <source>
        <strain evidence="1">UP504</strain>
    </source>
</reference>
<dbReference type="EMBL" id="MU128976">
    <property type="protein sequence ID" value="KAF9513177.1"/>
    <property type="molecule type" value="Genomic_DNA"/>
</dbReference>
<comment type="caution">
    <text evidence="1">The sequence shown here is derived from an EMBL/GenBank/DDBJ whole genome shotgun (WGS) entry which is preliminary data.</text>
</comment>
<gene>
    <name evidence="1" type="ORF">BS47DRAFT_1362625</name>
</gene>
<protein>
    <submittedName>
        <fullName evidence="1">Uncharacterized protein</fullName>
    </submittedName>
</protein>
<sequence length="300" mass="33917">MDAATGDLPEATEFIDIMAHLVIGRNILASSVGQQWLLEGMNLNIVQTTPVKCTHHCMVLKERGMSKQVASSKGCNWVHWDISPANIYLVKGVGKLGDLEFVQPFMDLKNDLGFDVGCGYTDTVQLLASEVQLNNYMYATLTPEQDGNPIPFTHNPLHDTESLWRMCIWHIDHWAGVQWNLDLFESVIVLSKGRTTLLPDFQELAVKMGNWHEFLCQLYHDAEVTLPNQLHVEKFKDVNSAFTKYLSSFNAVQMDNTSGEVHPSQLVMPWHGKHGQKHKFVGSEDSNDTYCRIMLPTEAK</sequence>
<evidence type="ECO:0000313" key="1">
    <source>
        <dbReference type="EMBL" id="KAF9513177.1"/>
    </source>
</evidence>